<organism evidence="1 2">
    <name type="scientific">Panicum hallii var. hallii</name>
    <dbReference type="NCBI Taxonomy" id="1504633"/>
    <lineage>
        <taxon>Eukaryota</taxon>
        <taxon>Viridiplantae</taxon>
        <taxon>Streptophyta</taxon>
        <taxon>Embryophyta</taxon>
        <taxon>Tracheophyta</taxon>
        <taxon>Spermatophyta</taxon>
        <taxon>Magnoliopsida</taxon>
        <taxon>Liliopsida</taxon>
        <taxon>Poales</taxon>
        <taxon>Poaceae</taxon>
        <taxon>PACMAD clade</taxon>
        <taxon>Panicoideae</taxon>
        <taxon>Panicodae</taxon>
        <taxon>Paniceae</taxon>
        <taxon>Panicinae</taxon>
        <taxon>Panicum</taxon>
        <taxon>Panicum sect. Panicum</taxon>
    </lineage>
</organism>
<dbReference type="AlphaFoldDB" id="A0A2T7DZB1"/>
<dbReference type="EMBL" id="CM009752">
    <property type="protein sequence ID" value="PUZ60916.1"/>
    <property type="molecule type" value="Genomic_DNA"/>
</dbReference>
<gene>
    <name evidence="1" type="ORF">GQ55_4G214600</name>
</gene>
<protein>
    <submittedName>
        <fullName evidence="1">Uncharacterized protein</fullName>
    </submittedName>
</protein>
<evidence type="ECO:0000313" key="2">
    <source>
        <dbReference type="Proteomes" id="UP000244336"/>
    </source>
</evidence>
<dbReference type="Proteomes" id="UP000244336">
    <property type="component" value="Chromosome 4"/>
</dbReference>
<dbReference type="Gramene" id="PUZ60916">
    <property type="protein sequence ID" value="PUZ60916"/>
    <property type="gene ID" value="GQ55_4G214600"/>
</dbReference>
<sequence>MDFGECTNKKAEDKNEVVVDASQQPANDAMDIGEGTDWLHRNDAYACIPVEQQSETTNRDAVVGDVSLELLNVNRPTSKCDLTCVEEFNTPKATHGVVDAMPVTCDKTQVLLTLISVDGKGFELEGCQCQWSRGPL</sequence>
<name>A0A2T7DZB1_9POAL</name>
<keyword evidence="2" id="KW-1185">Reference proteome</keyword>
<accession>A0A2T7DZB1</accession>
<reference evidence="1 2" key="1">
    <citation type="submission" date="2018-04" db="EMBL/GenBank/DDBJ databases">
        <title>WGS assembly of Panicum hallii var. hallii HAL2.</title>
        <authorList>
            <person name="Lovell J."/>
            <person name="Jenkins J."/>
            <person name="Lowry D."/>
            <person name="Mamidi S."/>
            <person name="Sreedasyam A."/>
            <person name="Weng X."/>
            <person name="Barry K."/>
            <person name="Bonette J."/>
            <person name="Campitelli B."/>
            <person name="Daum C."/>
            <person name="Gordon S."/>
            <person name="Gould B."/>
            <person name="Lipzen A."/>
            <person name="MacQueen A."/>
            <person name="Palacio-Mejia J."/>
            <person name="Plott C."/>
            <person name="Shakirov E."/>
            <person name="Shu S."/>
            <person name="Yoshinaga Y."/>
            <person name="Zane M."/>
            <person name="Rokhsar D."/>
            <person name="Grimwood J."/>
            <person name="Schmutz J."/>
            <person name="Juenger T."/>
        </authorList>
    </citation>
    <scope>NUCLEOTIDE SEQUENCE [LARGE SCALE GENOMIC DNA]</scope>
    <source>
        <strain evidence="2">cv. HAL2</strain>
    </source>
</reference>
<proteinExistence type="predicted"/>
<evidence type="ECO:0000313" key="1">
    <source>
        <dbReference type="EMBL" id="PUZ60916.1"/>
    </source>
</evidence>